<dbReference type="Proteomes" id="UP000710432">
    <property type="component" value="Unassembled WGS sequence"/>
</dbReference>
<evidence type="ECO:0000313" key="11">
    <source>
        <dbReference type="Proteomes" id="UP000710432"/>
    </source>
</evidence>
<dbReference type="GO" id="GO:1990423">
    <property type="term" value="C:RZZ complex"/>
    <property type="evidence" value="ECO:0007669"/>
    <property type="project" value="UniProtKB-UniRule"/>
</dbReference>
<keyword evidence="6 9" id="KW-0995">Kinetochore</keyword>
<comment type="caution">
    <text evidence="10">The sequence shown here is derived from an EMBL/GenBank/DDBJ whole genome shotgun (WGS) entry which is preliminary data.</text>
</comment>
<dbReference type="PANTHER" id="PTHR15995">
    <property type="entry name" value="PROTEIN ZWILCH HOMOLOG"/>
    <property type="match status" value="1"/>
</dbReference>
<gene>
    <name evidence="10" type="ORF">LTLLF_146235</name>
</gene>
<dbReference type="GO" id="GO:0034501">
    <property type="term" value="P:protein localization to kinetochore"/>
    <property type="evidence" value="ECO:0007669"/>
    <property type="project" value="UniProtKB-UniRule"/>
</dbReference>
<evidence type="ECO:0000256" key="3">
    <source>
        <dbReference type="ARBA" id="ARBA00022454"/>
    </source>
</evidence>
<dbReference type="EMBL" id="JAATJU010022100">
    <property type="protein sequence ID" value="KAH0512085.1"/>
    <property type="molecule type" value="Genomic_DNA"/>
</dbReference>
<dbReference type="GO" id="GO:0051301">
    <property type="term" value="P:cell division"/>
    <property type="evidence" value="ECO:0007669"/>
    <property type="project" value="UniProtKB-UniRule"/>
</dbReference>
<protein>
    <recommendedName>
        <fullName evidence="9">Protein zwilch</fullName>
    </recommendedName>
</protein>
<keyword evidence="3 9" id="KW-0158">Chromosome</keyword>
<name>A0A8J6GJ02_MICOH</name>
<dbReference type="PANTHER" id="PTHR15995:SF1">
    <property type="entry name" value="PROTEIN ZWILCH HOMOLOG"/>
    <property type="match status" value="1"/>
</dbReference>
<organism evidence="10 11">
    <name type="scientific">Microtus ochrogaster</name>
    <name type="common">Prairie vole</name>
    <dbReference type="NCBI Taxonomy" id="79684"/>
    <lineage>
        <taxon>Eukaryota</taxon>
        <taxon>Metazoa</taxon>
        <taxon>Chordata</taxon>
        <taxon>Craniata</taxon>
        <taxon>Vertebrata</taxon>
        <taxon>Euteleostomi</taxon>
        <taxon>Mammalia</taxon>
        <taxon>Eutheria</taxon>
        <taxon>Euarchontoglires</taxon>
        <taxon>Glires</taxon>
        <taxon>Rodentia</taxon>
        <taxon>Myomorpha</taxon>
        <taxon>Muroidea</taxon>
        <taxon>Cricetidae</taxon>
        <taxon>Arvicolinae</taxon>
        <taxon>Microtus</taxon>
    </lineage>
</organism>
<evidence type="ECO:0000256" key="6">
    <source>
        <dbReference type="ARBA" id="ARBA00022838"/>
    </source>
</evidence>
<dbReference type="AlphaFoldDB" id="A0A8J6GJ02"/>
<evidence type="ECO:0000256" key="1">
    <source>
        <dbReference type="ARBA" id="ARBA00004629"/>
    </source>
</evidence>
<accession>A0A8J6GJ02</accession>
<evidence type="ECO:0000256" key="5">
    <source>
        <dbReference type="ARBA" id="ARBA00022776"/>
    </source>
</evidence>
<sequence>MWALMNCAAEEFYARLLQEINEEKKGVCKDPFVYEVTARGFAQYELFKSTDLDDVVTPSQTTVTLDLSWSPVDEILQTPPLSSTATLAVNHDAAAVDRSVLITVREDLDFAEQLWCKMSSSMCPS</sequence>
<dbReference type="Gene3D" id="2.20.25.230">
    <property type="match status" value="1"/>
</dbReference>
<evidence type="ECO:0000256" key="7">
    <source>
        <dbReference type="ARBA" id="ARBA00023306"/>
    </source>
</evidence>
<comment type="similarity">
    <text evidence="2 9">Belongs to the ZWILCH family.</text>
</comment>
<evidence type="ECO:0000313" key="10">
    <source>
        <dbReference type="EMBL" id="KAH0512085.1"/>
    </source>
</evidence>
<comment type="subcellular location">
    <subcellularLocation>
        <location evidence="1 9">Chromosome</location>
        <location evidence="1 9">Centromere</location>
        <location evidence="1 9">Kinetochore</location>
    </subcellularLocation>
</comment>
<keyword evidence="5 9" id="KW-0498">Mitosis</keyword>
<reference evidence="10" key="1">
    <citation type="submission" date="2020-03" db="EMBL/GenBank/DDBJ databases">
        <title>Studies in the Genomics of Life Span.</title>
        <authorList>
            <person name="Glass D."/>
        </authorList>
    </citation>
    <scope>NUCLEOTIDE SEQUENCE</scope>
    <source>
        <strain evidence="10">LTLLF</strain>
        <tissue evidence="10">Muscle</tissue>
    </source>
</reference>
<evidence type="ECO:0000256" key="2">
    <source>
        <dbReference type="ARBA" id="ARBA00009062"/>
    </source>
</evidence>
<comment type="function">
    <text evidence="9">Essential component of the mitotic checkpoint, which prevents cells from prematurely exiting mitosis. Required for the assembly of the dynein-dynactin and MAD1-MAD2 complexes onto kinetochores. Its function related to the spindle assembly machinery is proposed to depend on its association in the mitotic RZZ complex.</text>
</comment>
<keyword evidence="7 9" id="KW-0131">Cell cycle</keyword>
<evidence type="ECO:0000256" key="4">
    <source>
        <dbReference type="ARBA" id="ARBA00022618"/>
    </source>
</evidence>
<dbReference type="InterPro" id="IPR018630">
    <property type="entry name" value="Zwilch"/>
</dbReference>
<dbReference type="Pfam" id="PF09817">
    <property type="entry name" value="Zwilch"/>
    <property type="match status" value="1"/>
</dbReference>
<proteinExistence type="inferred from homology"/>
<comment type="subunit">
    <text evidence="9">Component of the RZZ complex.</text>
</comment>
<keyword evidence="8 9" id="KW-0137">Centromere</keyword>
<keyword evidence="4 9" id="KW-0132">Cell division</keyword>
<evidence type="ECO:0000256" key="8">
    <source>
        <dbReference type="ARBA" id="ARBA00023328"/>
    </source>
</evidence>
<dbReference type="GO" id="GO:0007094">
    <property type="term" value="P:mitotic spindle assembly checkpoint signaling"/>
    <property type="evidence" value="ECO:0007669"/>
    <property type="project" value="UniProtKB-UniRule"/>
</dbReference>
<evidence type="ECO:0000256" key="9">
    <source>
        <dbReference type="RuleBase" id="RU369076"/>
    </source>
</evidence>